<reference evidence="1 2" key="1">
    <citation type="journal article" date="2016" name="PLoS Pathog.">
        <title>Biosynthesis of antibiotic leucinostatins in bio-control fungus Purpureocillium lilacinum and their inhibition on phytophthora revealed by genome mining.</title>
        <authorList>
            <person name="Wang G."/>
            <person name="Liu Z."/>
            <person name="Lin R."/>
            <person name="Li E."/>
            <person name="Mao Z."/>
            <person name="Ling J."/>
            <person name="Yang Y."/>
            <person name="Yin W.B."/>
            <person name="Xie B."/>
        </authorList>
    </citation>
    <scope>NUCLEOTIDE SEQUENCE [LARGE SCALE GENOMIC DNA]</scope>
    <source>
        <strain evidence="1">170</strain>
    </source>
</reference>
<evidence type="ECO:0000313" key="2">
    <source>
        <dbReference type="Proteomes" id="UP000078397"/>
    </source>
</evidence>
<gene>
    <name evidence="1" type="ORF">VFPPC_18112</name>
</gene>
<name>A0A219AQ09_METCM</name>
<dbReference type="GeneID" id="33936977"/>
<organism evidence="1 2">
    <name type="scientific">Pochonia chlamydosporia 170</name>
    <dbReference type="NCBI Taxonomy" id="1380566"/>
    <lineage>
        <taxon>Eukaryota</taxon>
        <taxon>Fungi</taxon>
        <taxon>Dikarya</taxon>
        <taxon>Ascomycota</taxon>
        <taxon>Pezizomycotina</taxon>
        <taxon>Sordariomycetes</taxon>
        <taxon>Hypocreomycetidae</taxon>
        <taxon>Hypocreales</taxon>
        <taxon>Clavicipitaceae</taxon>
        <taxon>Pochonia</taxon>
    </lineage>
</organism>
<evidence type="ECO:0000313" key="1">
    <source>
        <dbReference type="EMBL" id="OWT42699.1"/>
    </source>
</evidence>
<keyword evidence="2" id="KW-1185">Reference proteome</keyword>
<proteinExistence type="predicted"/>
<comment type="caution">
    <text evidence="1">The sequence shown here is derived from an EMBL/GenBank/DDBJ whole genome shotgun (WGS) entry which is preliminary data.</text>
</comment>
<dbReference type="EMBL" id="LSBJ02000007">
    <property type="protein sequence ID" value="OWT42699.1"/>
    <property type="molecule type" value="Genomic_DNA"/>
</dbReference>
<dbReference type="AlphaFoldDB" id="A0A219AQ09"/>
<dbReference type="RefSeq" id="XP_022285180.1">
    <property type="nucleotide sequence ID" value="XM_022429768.1"/>
</dbReference>
<sequence>MCFFCLRESHLIHCPANLRNLRAQRSRFRPELNTDSVETLVEMFQAEEKLQSRHTPIIVSSSLSGLGPSIVAF</sequence>
<dbReference type="KEGG" id="pchm:VFPPC_18112"/>
<accession>A0A219AQ09</accession>
<protein>
    <submittedName>
        <fullName evidence="1">Uncharacterized protein</fullName>
    </submittedName>
</protein>
<dbReference type="Proteomes" id="UP000078397">
    <property type="component" value="Unassembled WGS sequence"/>
</dbReference>